<evidence type="ECO:0000313" key="2">
    <source>
        <dbReference type="Ensembl" id="ENSPFOP00000008774.2"/>
    </source>
</evidence>
<sequence>MASQAWLEFSLRRSSRLGLEVLERASRRDVDWTSIRASQTSATSDQGATENTQSELRDAFANIKSFMAQTSHHCQKFYDSGSCREHSAVEREHISKFHTRPRPGQSTSTQPRRKPSFPQKPVLARDEDFYIEVSPGMYSVSASVPDSQPQTHLVSIQPGESVVLTFNF</sequence>
<dbReference type="RefSeq" id="XP_007566058.1">
    <property type="nucleotide sequence ID" value="XM_007565996.2"/>
</dbReference>
<accession>A0A087XSM1</accession>
<dbReference type="CTD" id="56672"/>
<dbReference type="Proteomes" id="UP000028760">
    <property type="component" value="Unassembled WGS sequence"/>
</dbReference>
<dbReference type="STRING" id="48698.ENSPFOP00000008774"/>
<reference evidence="2" key="3">
    <citation type="submission" date="2025-09" db="UniProtKB">
        <authorList>
            <consortium name="Ensembl"/>
        </authorList>
    </citation>
    <scope>IDENTIFICATION</scope>
</reference>
<evidence type="ECO:0000256" key="1">
    <source>
        <dbReference type="SAM" id="MobiDB-lite"/>
    </source>
</evidence>
<dbReference type="GeneTree" id="ENSGT00390000017064"/>
<reference evidence="2" key="2">
    <citation type="submission" date="2025-08" db="UniProtKB">
        <authorList>
            <consortium name="Ensembl"/>
        </authorList>
    </citation>
    <scope>IDENTIFICATION</scope>
</reference>
<dbReference type="eggNOG" id="ENOG502S6M5">
    <property type="taxonomic scope" value="Eukaryota"/>
</dbReference>
<dbReference type="GO" id="GO:0005654">
    <property type="term" value="C:nucleoplasm"/>
    <property type="evidence" value="ECO:0007669"/>
    <property type="project" value="TreeGrafter"/>
</dbReference>
<dbReference type="GO" id="GO:1901222">
    <property type="term" value="P:regulation of non-canonical NF-kappaB signal transduction"/>
    <property type="evidence" value="ECO:0007669"/>
    <property type="project" value="InterPro"/>
</dbReference>
<feature type="region of interest" description="Disordered" evidence="1">
    <location>
        <begin position="89"/>
        <end position="121"/>
    </location>
</feature>
<keyword evidence="3" id="KW-1185">Reference proteome</keyword>
<dbReference type="PANTHER" id="PTHR14330">
    <property type="entry name" value="A-KINASE-INTERACTING PROTEIN 1"/>
    <property type="match status" value="1"/>
</dbReference>
<proteinExistence type="predicted"/>
<dbReference type="PANTHER" id="PTHR14330:SF2">
    <property type="entry name" value="A-KINASE-INTERACTING PROTEIN 1"/>
    <property type="match status" value="1"/>
</dbReference>
<reference evidence="3" key="1">
    <citation type="submission" date="2013-10" db="EMBL/GenBank/DDBJ databases">
        <authorList>
            <person name="Schartl M."/>
            <person name="Warren W."/>
        </authorList>
    </citation>
    <scope>NUCLEOTIDE SEQUENCE [LARGE SCALE GENOMIC DNA]</scope>
    <source>
        <strain evidence="3">female</strain>
    </source>
</reference>
<dbReference type="OMA" id="RIMAEFM"/>
<dbReference type="EMBL" id="AYCK01011108">
    <property type="status" value="NOT_ANNOTATED_CDS"/>
    <property type="molecule type" value="Genomic_DNA"/>
</dbReference>
<name>A0A087XSM1_POEFO</name>
<organism evidence="2 3">
    <name type="scientific">Poecilia formosa</name>
    <name type="common">Amazon molly</name>
    <name type="synonym">Limia formosa</name>
    <dbReference type="NCBI Taxonomy" id="48698"/>
    <lineage>
        <taxon>Eukaryota</taxon>
        <taxon>Metazoa</taxon>
        <taxon>Chordata</taxon>
        <taxon>Craniata</taxon>
        <taxon>Vertebrata</taxon>
        <taxon>Euteleostomi</taxon>
        <taxon>Actinopterygii</taxon>
        <taxon>Neopterygii</taxon>
        <taxon>Teleostei</taxon>
        <taxon>Neoteleostei</taxon>
        <taxon>Acanthomorphata</taxon>
        <taxon>Ovalentaria</taxon>
        <taxon>Atherinomorphae</taxon>
        <taxon>Cyprinodontiformes</taxon>
        <taxon>Poeciliidae</taxon>
        <taxon>Poeciliinae</taxon>
        <taxon>Poecilia</taxon>
    </lineage>
</organism>
<dbReference type="KEGG" id="pfor:103147580"/>
<dbReference type="RefSeq" id="XP_007566057.1">
    <property type="nucleotide sequence ID" value="XM_007565995.1"/>
</dbReference>
<dbReference type="InterPro" id="IPR033214">
    <property type="entry name" value="AKIP1"/>
</dbReference>
<evidence type="ECO:0000313" key="3">
    <source>
        <dbReference type="Proteomes" id="UP000028760"/>
    </source>
</evidence>
<dbReference type="Ensembl" id="ENSPFOT00000008786.2">
    <property type="protein sequence ID" value="ENSPFOP00000008774.2"/>
    <property type="gene ID" value="ENSPFOG00000008831.2"/>
</dbReference>
<dbReference type="AlphaFoldDB" id="A0A087XSM1"/>
<protein>
    <submittedName>
        <fullName evidence="2">A kinase (PRKA) interacting protein 1</fullName>
    </submittedName>
</protein>
<dbReference type="OrthoDB" id="5945634at2759"/>
<dbReference type="GeneID" id="103147580"/>